<dbReference type="HOGENOM" id="CLU_3171616_0_0_10"/>
<name>A0A069QL41_HOYLO</name>
<dbReference type="Proteomes" id="UP000027442">
    <property type="component" value="Unassembled WGS sequence"/>
</dbReference>
<organism evidence="1 2">
    <name type="scientific">Hoylesella loescheii DSM 19665 = JCM 12249 = ATCC 15930</name>
    <dbReference type="NCBI Taxonomy" id="1122985"/>
    <lineage>
        <taxon>Bacteria</taxon>
        <taxon>Pseudomonadati</taxon>
        <taxon>Bacteroidota</taxon>
        <taxon>Bacteroidia</taxon>
        <taxon>Bacteroidales</taxon>
        <taxon>Prevotellaceae</taxon>
        <taxon>Hoylesella</taxon>
    </lineage>
</organism>
<evidence type="ECO:0000313" key="2">
    <source>
        <dbReference type="Proteomes" id="UP000027442"/>
    </source>
</evidence>
<protein>
    <submittedName>
        <fullName evidence="1">Uncharacterized protein</fullName>
    </submittedName>
</protein>
<dbReference type="AlphaFoldDB" id="A0A069QL41"/>
<keyword evidence="2" id="KW-1185">Reference proteome</keyword>
<gene>
    <name evidence="1" type="ORF">HMPREF1991_01127</name>
</gene>
<accession>A0A069QL41</accession>
<reference evidence="1 2" key="1">
    <citation type="submission" date="2013-08" db="EMBL/GenBank/DDBJ databases">
        <authorList>
            <person name="Weinstock G."/>
            <person name="Sodergren E."/>
            <person name="Wylie T."/>
            <person name="Fulton L."/>
            <person name="Fulton R."/>
            <person name="Fronick C."/>
            <person name="O'Laughlin M."/>
            <person name="Godfrey J."/>
            <person name="Miner T."/>
            <person name="Herter B."/>
            <person name="Appelbaum E."/>
            <person name="Cordes M."/>
            <person name="Lek S."/>
            <person name="Wollam A."/>
            <person name="Pepin K.H."/>
            <person name="Palsikar V.B."/>
            <person name="Mitreva M."/>
            <person name="Wilson R.K."/>
        </authorList>
    </citation>
    <scope>NUCLEOTIDE SEQUENCE [LARGE SCALE GENOMIC DNA]</scope>
    <source>
        <strain evidence="1 2">ATCC 15930</strain>
    </source>
</reference>
<comment type="caution">
    <text evidence="1">The sequence shown here is derived from an EMBL/GenBank/DDBJ whole genome shotgun (WGS) entry which is preliminary data.</text>
</comment>
<dbReference type="EMBL" id="JNGW01000045">
    <property type="protein sequence ID" value="KDR52734.1"/>
    <property type="molecule type" value="Genomic_DNA"/>
</dbReference>
<evidence type="ECO:0000313" key="1">
    <source>
        <dbReference type="EMBL" id="KDR52734.1"/>
    </source>
</evidence>
<proteinExistence type="predicted"/>
<dbReference type="PATRIC" id="fig|1122985.7.peg.1169"/>
<sequence>MCIAVGTCICGELLDALHTMQQCLFRTLFLCLCLLVSIKWRNFEAEI</sequence>